<dbReference type="PANTHER" id="PTHR15976:SF16">
    <property type="entry name" value="ASTEROID DOMAIN-CONTAINING PROTEIN"/>
    <property type="match status" value="1"/>
</dbReference>
<reference evidence="2" key="1">
    <citation type="journal article" date="2015" name="Insect Biochem. Mol. Biol.">
        <title>An insight into the sialome of the horse fly, Tabanus bromius.</title>
        <authorList>
            <person name="Ribeiro J.M."/>
            <person name="Kazimirova M."/>
            <person name="Takac P."/>
            <person name="Andersen J.F."/>
            <person name="Francischetti I.M."/>
        </authorList>
    </citation>
    <scope>NUCLEOTIDE SEQUENCE</scope>
</reference>
<dbReference type="PANTHER" id="PTHR15976">
    <property type="entry name" value="CONSTITUTIVE COACTIVATOR OF PEROXISOME PROLIFERATOR-ACTIVATED RECEPTOR GAMMA"/>
    <property type="match status" value="1"/>
</dbReference>
<evidence type="ECO:0000313" key="2">
    <source>
        <dbReference type="EMBL" id="JAI15249.1"/>
    </source>
</evidence>
<dbReference type="InterPro" id="IPR026784">
    <property type="entry name" value="Coact_PPARg"/>
</dbReference>
<sequence length="572" mass="66685">MGVRHLHTYICNQVPNGVSNVDLALEAEKYRKKYGSNPILVLDVLTMQSLMYTNSHEVCLSGRYNLCNERAHRMFSKLKSLNYKLICFIDGPPQLDKMKTCLDRRNDSYDKAIKVLDLIDSGTDLTQPITGIQVPNLLPYFSNFIQIAMEYGEMHASTLSECDLEIADFANSVGAMAIISNDTDFLIYEGDWRFWSANHLNLETFCTIEFNRHSLRTHLKLNSNQMCLFATLGGNDILKYNDVVNFHRRIGSNRDKFLRIADVIRSLNSYPPRLRIQDLKRLSHSVFGPGDREYGIHLIQQSMKSYSYLNMPRQHEDPLIDALSKNAQKFNFVIVANRPYIIQLFFFDYRDKYFTPFYDLVLPLIKRQMGILLCRFSGDRSRTFYCKTSHETPYRQQKLRCDFPNCDVPPLQELLFTPFGKSSQLDDLRIQLVCWQISPKLNINILKSLKNEAILTALNLFYLVEKKQITKDEADCLLLAVNCPSNMVNQLKYEDMKAINGRDARVAFLFTRMYDFIRNCISAVGLREFCSLVTFDGLYFHHLRKNWRSNPGYIDDLLKQYEDWRIYLTVFD</sequence>
<dbReference type="InterPro" id="IPR029060">
    <property type="entry name" value="PIN-like_dom_sf"/>
</dbReference>
<organism evidence="2">
    <name type="scientific">Tabanus bromius</name>
    <name type="common">Band-eyed brown horse fly</name>
    <dbReference type="NCBI Taxonomy" id="304241"/>
    <lineage>
        <taxon>Eukaryota</taxon>
        <taxon>Metazoa</taxon>
        <taxon>Ecdysozoa</taxon>
        <taxon>Arthropoda</taxon>
        <taxon>Hexapoda</taxon>
        <taxon>Insecta</taxon>
        <taxon>Pterygota</taxon>
        <taxon>Neoptera</taxon>
        <taxon>Endopterygota</taxon>
        <taxon>Diptera</taxon>
        <taxon>Brachycera</taxon>
        <taxon>Tabanomorpha</taxon>
        <taxon>Tabanoidea</taxon>
        <taxon>Tabanidae</taxon>
        <taxon>Tabanus</taxon>
    </lineage>
</organism>
<dbReference type="SUPFAM" id="SSF88723">
    <property type="entry name" value="PIN domain-like"/>
    <property type="match status" value="1"/>
</dbReference>
<accession>A0A0K8TLN5</accession>
<dbReference type="GO" id="GO:0005634">
    <property type="term" value="C:nucleus"/>
    <property type="evidence" value="ECO:0007669"/>
    <property type="project" value="TreeGrafter"/>
</dbReference>
<comment type="similarity">
    <text evidence="1">Belongs to the constitutive coactivator of PPAR-gamma family.</text>
</comment>
<proteinExistence type="evidence at transcript level"/>
<dbReference type="AlphaFoldDB" id="A0A0K8TLN5"/>
<dbReference type="EMBL" id="GDAI01002354">
    <property type="protein sequence ID" value="JAI15249.1"/>
    <property type="molecule type" value="mRNA"/>
</dbReference>
<evidence type="ECO:0000256" key="1">
    <source>
        <dbReference type="ARBA" id="ARBA00009495"/>
    </source>
</evidence>
<dbReference type="Gene3D" id="3.40.50.1010">
    <property type="entry name" value="5'-nuclease"/>
    <property type="match status" value="1"/>
</dbReference>
<keyword evidence="2" id="KW-0675">Receptor</keyword>
<name>A0A0K8TLN5_TABBR</name>
<protein>
    <submittedName>
        <fullName evidence="2">Putative constitutive coactivator of peroxisome proliferator-activated receptor gamma</fullName>
    </submittedName>
</protein>